<dbReference type="GO" id="GO:0003677">
    <property type="term" value="F:DNA binding"/>
    <property type="evidence" value="ECO:0007669"/>
    <property type="project" value="InterPro"/>
</dbReference>
<reference evidence="2 3" key="1">
    <citation type="submission" date="2021-01" db="EMBL/GenBank/DDBJ databases">
        <title>Whole genome shotgun sequence of Planotetraspora phitsanulokensis NBRC 104273.</title>
        <authorList>
            <person name="Komaki H."/>
            <person name="Tamura T."/>
        </authorList>
    </citation>
    <scope>NUCLEOTIDE SEQUENCE [LARGE SCALE GENOMIC DNA]</scope>
    <source>
        <strain evidence="2 3">NBRC 104273</strain>
    </source>
</reference>
<proteinExistence type="predicted"/>
<dbReference type="CDD" id="cd00093">
    <property type="entry name" value="HTH_XRE"/>
    <property type="match status" value="1"/>
</dbReference>
<dbReference type="Gene3D" id="1.10.260.40">
    <property type="entry name" value="lambda repressor-like DNA-binding domains"/>
    <property type="match status" value="1"/>
</dbReference>
<name>A0A8J3U0M7_9ACTN</name>
<dbReference type="EMBL" id="BOOP01000003">
    <property type="protein sequence ID" value="GII36144.1"/>
    <property type="molecule type" value="Genomic_DNA"/>
</dbReference>
<protein>
    <submittedName>
        <fullName evidence="2">Transcriptional regulator</fullName>
    </submittedName>
</protein>
<dbReference type="AlphaFoldDB" id="A0A8J3U0M7"/>
<dbReference type="PANTHER" id="PTHR35010">
    <property type="entry name" value="BLL4672 PROTEIN-RELATED"/>
    <property type="match status" value="1"/>
</dbReference>
<dbReference type="SMART" id="SM00530">
    <property type="entry name" value="HTH_XRE"/>
    <property type="match status" value="1"/>
</dbReference>
<dbReference type="InterPro" id="IPR041413">
    <property type="entry name" value="MLTR_LBD"/>
</dbReference>
<dbReference type="Gene3D" id="3.30.450.180">
    <property type="match status" value="1"/>
</dbReference>
<evidence type="ECO:0000259" key="1">
    <source>
        <dbReference type="PROSITE" id="PS50943"/>
    </source>
</evidence>
<dbReference type="SUPFAM" id="SSF47413">
    <property type="entry name" value="lambda repressor-like DNA-binding domains"/>
    <property type="match status" value="1"/>
</dbReference>
<feature type="domain" description="HTH cro/C1-type" evidence="1">
    <location>
        <begin position="50"/>
        <end position="97"/>
    </location>
</feature>
<evidence type="ECO:0000313" key="3">
    <source>
        <dbReference type="Proteomes" id="UP000622547"/>
    </source>
</evidence>
<dbReference type="PANTHER" id="PTHR35010:SF2">
    <property type="entry name" value="BLL4672 PROTEIN"/>
    <property type="match status" value="1"/>
</dbReference>
<organism evidence="2 3">
    <name type="scientific">Planotetraspora phitsanulokensis</name>
    <dbReference type="NCBI Taxonomy" id="575192"/>
    <lineage>
        <taxon>Bacteria</taxon>
        <taxon>Bacillati</taxon>
        <taxon>Actinomycetota</taxon>
        <taxon>Actinomycetes</taxon>
        <taxon>Streptosporangiales</taxon>
        <taxon>Streptosporangiaceae</taxon>
        <taxon>Planotetraspora</taxon>
    </lineage>
</organism>
<keyword evidence="3" id="KW-1185">Reference proteome</keyword>
<dbReference type="PROSITE" id="PS50943">
    <property type="entry name" value="HTH_CROC1"/>
    <property type="match status" value="1"/>
</dbReference>
<dbReference type="InterPro" id="IPR001387">
    <property type="entry name" value="Cro/C1-type_HTH"/>
</dbReference>
<dbReference type="Pfam" id="PF17765">
    <property type="entry name" value="MLTR_LBD"/>
    <property type="match status" value="1"/>
</dbReference>
<accession>A0A8J3U0M7</accession>
<comment type="caution">
    <text evidence="2">The sequence shown here is derived from an EMBL/GenBank/DDBJ whole genome shotgun (WGS) entry which is preliminary data.</text>
</comment>
<dbReference type="Proteomes" id="UP000622547">
    <property type="component" value="Unassembled WGS sequence"/>
</dbReference>
<gene>
    <name evidence="2" type="ORF">Pph01_11470</name>
</gene>
<dbReference type="Pfam" id="PF13560">
    <property type="entry name" value="HTH_31"/>
    <property type="match status" value="1"/>
</dbReference>
<dbReference type="InterPro" id="IPR010982">
    <property type="entry name" value="Lambda_DNA-bd_dom_sf"/>
</dbReference>
<sequence>MTALPNLAIKLLTVSGVDNLLGEFLRARREATTVERAGLLRGTGNRRTPGLRRDEVAMLAGVSVDYYMRLEQGRERSPSDAVLNALAGVFGLDYEATEHLYELARSTRGSFRRTHVADRVSPSVLRLVNNWEHALAFVVNRRLDVLVQNAETAAFLEGLSDSDNLLRLTFLNPASREFFLDWEQEARFKVAHMRAAVGADLDDPSVLTLVEELSLASEDFRRMWESHDIQVKPHEIGRYHHHRVGDLTLWHATFSIDGVPGQRLFVAHAEPGTPSDDALARLSASRC</sequence>
<evidence type="ECO:0000313" key="2">
    <source>
        <dbReference type="EMBL" id="GII36144.1"/>
    </source>
</evidence>